<name>A0A0F9P5N3_9ZZZZ</name>
<protein>
    <submittedName>
        <fullName evidence="1">Uncharacterized protein</fullName>
    </submittedName>
</protein>
<proteinExistence type="predicted"/>
<evidence type="ECO:0000313" key="1">
    <source>
        <dbReference type="EMBL" id="KKN25359.1"/>
    </source>
</evidence>
<dbReference type="EMBL" id="LAZR01002808">
    <property type="protein sequence ID" value="KKN25359.1"/>
    <property type="molecule type" value="Genomic_DNA"/>
</dbReference>
<sequence length="65" mass="7828">MTNKKCYHPFINEFTEEEKCKLAKIQEDGTIKCMIREKQKGFVCDWEKPNDPTHTNRKNVRNNRI</sequence>
<dbReference type="AlphaFoldDB" id="A0A0F9P5N3"/>
<accession>A0A0F9P5N3</accession>
<comment type="caution">
    <text evidence="1">The sequence shown here is derived from an EMBL/GenBank/DDBJ whole genome shotgun (WGS) entry which is preliminary data.</text>
</comment>
<organism evidence="1">
    <name type="scientific">marine sediment metagenome</name>
    <dbReference type="NCBI Taxonomy" id="412755"/>
    <lineage>
        <taxon>unclassified sequences</taxon>
        <taxon>metagenomes</taxon>
        <taxon>ecological metagenomes</taxon>
    </lineage>
</organism>
<reference evidence="1" key="1">
    <citation type="journal article" date="2015" name="Nature">
        <title>Complex archaea that bridge the gap between prokaryotes and eukaryotes.</title>
        <authorList>
            <person name="Spang A."/>
            <person name="Saw J.H."/>
            <person name="Jorgensen S.L."/>
            <person name="Zaremba-Niedzwiedzka K."/>
            <person name="Martijn J."/>
            <person name="Lind A.E."/>
            <person name="van Eijk R."/>
            <person name="Schleper C."/>
            <person name="Guy L."/>
            <person name="Ettema T.J."/>
        </authorList>
    </citation>
    <scope>NUCLEOTIDE SEQUENCE</scope>
</reference>
<gene>
    <name evidence="1" type="ORF">LCGC14_0885660</name>
</gene>